<dbReference type="AlphaFoldDB" id="A0A939FXG5"/>
<dbReference type="RefSeq" id="WP_207256728.1">
    <property type="nucleotide sequence ID" value="NZ_JAFMPP010000003.1"/>
</dbReference>
<keyword evidence="1" id="KW-1133">Transmembrane helix</keyword>
<dbReference type="EMBL" id="JAFMPP010000003">
    <property type="protein sequence ID" value="MBO0661960.1"/>
    <property type="molecule type" value="Genomic_DNA"/>
</dbReference>
<proteinExistence type="predicted"/>
<evidence type="ECO:0000313" key="2">
    <source>
        <dbReference type="EMBL" id="MBO0661960.1"/>
    </source>
</evidence>
<keyword evidence="1" id="KW-0472">Membrane</keyword>
<organism evidence="2 3">
    <name type="scientific">Jiella flava</name>
    <dbReference type="NCBI Taxonomy" id="2816857"/>
    <lineage>
        <taxon>Bacteria</taxon>
        <taxon>Pseudomonadati</taxon>
        <taxon>Pseudomonadota</taxon>
        <taxon>Alphaproteobacteria</taxon>
        <taxon>Hyphomicrobiales</taxon>
        <taxon>Aurantimonadaceae</taxon>
        <taxon>Jiella</taxon>
    </lineage>
</organism>
<feature type="transmembrane region" description="Helical" evidence="1">
    <location>
        <begin position="28"/>
        <end position="49"/>
    </location>
</feature>
<dbReference type="Pfam" id="PF04964">
    <property type="entry name" value="Flp_Fap"/>
    <property type="match status" value="1"/>
</dbReference>
<dbReference type="InterPro" id="IPR007047">
    <property type="entry name" value="Flp_Fap"/>
</dbReference>
<protein>
    <submittedName>
        <fullName evidence="2">Flp family type IVb pilin</fullName>
    </submittedName>
</protein>
<gene>
    <name evidence="2" type="ORF">J1C48_05180</name>
</gene>
<reference evidence="2" key="1">
    <citation type="submission" date="2021-03" db="EMBL/GenBank/DDBJ databases">
        <title>Whole genome sequence of Jiella sp. CQZ9-1.</title>
        <authorList>
            <person name="Tuo L."/>
        </authorList>
    </citation>
    <scope>NUCLEOTIDE SEQUENCE</scope>
    <source>
        <strain evidence="2">CQZ9-1</strain>
    </source>
</reference>
<dbReference type="Proteomes" id="UP000664122">
    <property type="component" value="Unassembled WGS sequence"/>
</dbReference>
<comment type="caution">
    <text evidence="2">The sequence shown here is derived from an EMBL/GenBank/DDBJ whole genome shotgun (WGS) entry which is preliminary data.</text>
</comment>
<sequence>MGRSLSRALATAKRVGGAFWTGCDGATAIEYTLICAAMAAVLVGAVSALRDPLVETLTFVANHLGL</sequence>
<keyword evidence="3" id="KW-1185">Reference proteome</keyword>
<accession>A0A939FXG5</accession>
<keyword evidence="1" id="KW-0812">Transmembrane</keyword>
<evidence type="ECO:0000313" key="3">
    <source>
        <dbReference type="Proteomes" id="UP000664122"/>
    </source>
</evidence>
<name>A0A939FXG5_9HYPH</name>
<evidence type="ECO:0000256" key="1">
    <source>
        <dbReference type="SAM" id="Phobius"/>
    </source>
</evidence>